<dbReference type="InterPro" id="IPR045175">
    <property type="entry name" value="M28_fam"/>
</dbReference>
<keyword evidence="2" id="KW-0031">Aminopeptidase</keyword>
<dbReference type="GO" id="GO:0006508">
    <property type="term" value="P:proteolysis"/>
    <property type="evidence" value="ECO:0007669"/>
    <property type="project" value="InterPro"/>
</dbReference>
<name>A0A5J4RGC5_9ZZZZ</name>
<comment type="caution">
    <text evidence="2">The sequence shown here is derived from an EMBL/GenBank/DDBJ whole genome shotgun (WGS) entry which is preliminary data.</text>
</comment>
<dbReference type="AlphaFoldDB" id="A0A5J4RGC5"/>
<dbReference type="GO" id="GO:0008235">
    <property type="term" value="F:metalloexopeptidase activity"/>
    <property type="evidence" value="ECO:0007669"/>
    <property type="project" value="InterPro"/>
</dbReference>
<feature type="domain" description="Peptidase M28" evidence="1">
    <location>
        <begin position="127"/>
        <end position="234"/>
    </location>
</feature>
<accession>A0A5J4RGC5</accession>
<evidence type="ECO:0000259" key="1">
    <source>
        <dbReference type="Pfam" id="PF04389"/>
    </source>
</evidence>
<dbReference type="PANTHER" id="PTHR12147:SF26">
    <property type="entry name" value="PEPTIDASE M28 DOMAIN-CONTAINING PROTEIN"/>
    <property type="match status" value="1"/>
</dbReference>
<evidence type="ECO:0000313" key="2">
    <source>
        <dbReference type="EMBL" id="KAA6332190.1"/>
    </source>
</evidence>
<reference evidence="2" key="1">
    <citation type="submission" date="2019-03" db="EMBL/GenBank/DDBJ databases">
        <title>Single cell metagenomics reveals metabolic interactions within the superorganism composed of flagellate Streblomastix strix and complex community of Bacteroidetes bacteria on its surface.</title>
        <authorList>
            <person name="Treitli S.C."/>
            <person name="Kolisko M."/>
            <person name="Husnik F."/>
            <person name="Keeling P."/>
            <person name="Hampl V."/>
        </authorList>
    </citation>
    <scope>NUCLEOTIDE SEQUENCE</scope>
    <source>
        <strain evidence="2">STM</strain>
    </source>
</reference>
<sequence length="237" mass="26791">MIRIYFFMVACLWLFSPVAYAQKAENKNAVNKGWEQISKERIESYLSFLASDALEGREAGKQGGLVAAEYIKAILKELGVKPFYDTYFQPFEAYSPIRERQVDFQVNPDSIANYKQAPAYRRLNLRNVVGYIEGQRKDEYVVIGAHYDHVGVDELLVGDQIYNGADDNASSVAVVLQTAKAYIAFGEQPLYSIIVAFWDGEEVNYLGSEYFVANFTQISNIKAYINLDMVGREGLLP</sequence>
<dbReference type="Pfam" id="PF04389">
    <property type="entry name" value="Peptidase_M28"/>
    <property type="match status" value="1"/>
</dbReference>
<dbReference type="EMBL" id="SNRY01001273">
    <property type="protein sequence ID" value="KAA6332190.1"/>
    <property type="molecule type" value="Genomic_DNA"/>
</dbReference>
<protein>
    <submittedName>
        <fullName evidence="2">Aminopeptidase S</fullName>
        <ecNumber evidence="2">3.4.11.24</ecNumber>
    </submittedName>
</protein>
<feature type="non-terminal residue" evidence="2">
    <location>
        <position position="237"/>
    </location>
</feature>
<keyword evidence="2" id="KW-0378">Hydrolase</keyword>
<dbReference type="SUPFAM" id="SSF53187">
    <property type="entry name" value="Zn-dependent exopeptidases"/>
    <property type="match status" value="1"/>
</dbReference>
<keyword evidence="2" id="KW-0645">Protease</keyword>
<dbReference type="InterPro" id="IPR007484">
    <property type="entry name" value="Peptidase_M28"/>
</dbReference>
<gene>
    <name evidence="2" type="ORF">EZS27_019283</name>
</gene>
<proteinExistence type="predicted"/>
<dbReference type="PANTHER" id="PTHR12147">
    <property type="entry name" value="METALLOPEPTIDASE M28 FAMILY MEMBER"/>
    <property type="match status" value="1"/>
</dbReference>
<dbReference type="EC" id="3.4.11.24" evidence="2"/>
<dbReference type="GO" id="GO:0004177">
    <property type="term" value="F:aminopeptidase activity"/>
    <property type="evidence" value="ECO:0007669"/>
    <property type="project" value="UniProtKB-KW"/>
</dbReference>
<dbReference type="Gene3D" id="3.40.630.10">
    <property type="entry name" value="Zn peptidases"/>
    <property type="match status" value="1"/>
</dbReference>
<organism evidence="2">
    <name type="scientific">termite gut metagenome</name>
    <dbReference type="NCBI Taxonomy" id="433724"/>
    <lineage>
        <taxon>unclassified sequences</taxon>
        <taxon>metagenomes</taxon>
        <taxon>organismal metagenomes</taxon>
    </lineage>
</organism>